<evidence type="ECO:0000313" key="3">
    <source>
        <dbReference type="Proteomes" id="UP001180825"/>
    </source>
</evidence>
<gene>
    <name evidence="2" type="ORF">J2X21_005431</name>
</gene>
<keyword evidence="1" id="KW-0812">Transmembrane</keyword>
<dbReference type="Proteomes" id="UP001180825">
    <property type="component" value="Unassembled WGS sequence"/>
</dbReference>
<sequence>MMDVLKIFDAYSLRARLFPAIIACAPALAALSLLISWKSFHLSNTIATLGIVVLLVAIADYARARGRVIERKMYAEFGGMPSIILFRRVDPTIDDGSKERYRFFLGDKLGIKAPTSEEENDNQGQADKFYDQCGVWLREQTRDTKKFPLVFGENVAYGFRRNLYGLKWLGLGLNAIVVVACLVLLWLDTWALATHFGRRVTVVLVVAVFHAGYMLLAARKALVWDAANAYGRQLILSCEALLGGATTAKKAVAGRKKTVKKPAANE</sequence>
<comment type="caution">
    <text evidence="2">The sequence shown here is derived from an EMBL/GenBank/DDBJ whole genome shotgun (WGS) entry which is preliminary data.</text>
</comment>
<evidence type="ECO:0000313" key="2">
    <source>
        <dbReference type="EMBL" id="MDR7336257.1"/>
    </source>
</evidence>
<keyword evidence="1" id="KW-0472">Membrane</keyword>
<protein>
    <submittedName>
        <fullName evidence="2">Uncharacterized protein</fullName>
    </submittedName>
</protein>
<reference evidence="2 3" key="1">
    <citation type="submission" date="2023-07" db="EMBL/GenBank/DDBJ databases">
        <title>Sorghum-associated microbial communities from plants grown in Nebraska, USA.</title>
        <authorList>
            <person name="Schachtman D."/>
        </authorList>
    </citation>
    <scope>NUCLEOTIDE SEQUENCE [LARGE SCALE GENOMIC DNA]</scope>
    <source>
        <strain evidence="2 3">BE316</strain>
    </source>
</reference>
<keyword evidence="1" id="KW-1133">Transmembrane helix</keyword>
<accession>A0ABU2AGC6</accession>
<organism evidence="2 3">
    <name type="scientific">Roseateles asaccharophilus</name>
    <dbReference type="NCBI Taxonomy" id="582607"/>
    <lineage>
        <taxon>Bacteria</taxon>
        <taxon>Pseudomonadati</taxon>
        <taxon>Pseudomonadota</taxon>
        <taxon>Betaproteobacteria</taxon>
        <taxon>Burkholderiales</taxon>
        <taxon>Sphaerotilaceae</taxon>
        <taxon>Roseateles</taxon>
    </lineage>
</organism>
<proteinExistence type="predicted"/>
<keyword evidence="3" id="KW-1185">Reference proteome</keyword>
<dbReference type="EMBL" id="JAVDXV010000015">
    <property type="protein sequence ID" value="MDR7336257.1"/>
    <property type="molecule type" value="Genomic_DNA"/>
</dbReference>
<evidence type="ECO:0000256" key="1">
    <source>
        <dbReference type="SAM" id="Phobius"/>
    </source>
</evidence>
<feature type="transmembrane region" description="Helical" evidence="1">
    <location>
        <begin position="46"/>
        <end position="64"/>
    </location>
</feature>
<name>A0ABU2AGC6_9BURK</name>
<feature type="transmembrane region" description="Helical" evidence="1">
    <location>
        <begin position="20"/>
        <end position="40"/>
    </location>
</feature>
<feature type="transmembrane region" description="Helical" evidence="1">
    <location>
        <begin position="168"/>
        <end position="187"/>
    </location>
</feature>
<feature type="transmembrane region" description="Helical" evidence="1">
    <location>
        <begin position="199"/>
        <end position="218"/>
    </location>
</feature>
<dbReference type="RefSeq" id="WP_310333258.1">
    <property type="nucleotide sequence ID" value="NZ_JAVDXV010000015.1"/>
</dbReference>